<accession>A0A6J6D3K2</accession>
<reference evidence="1" key="1">
    <citation type="submission" date="2020-05" db="EMBL/GenBank/DDBJ databases">
        <authorList>
            <person name="Chiriac C."/>
            <person name="Salcher M."/>
            <person name="Ghai R."/>
            <person name="Kavagutti S V."/>
        </authorList>
    </citation>
    <scope>NUCLEOTIDE SEQUENCE</scope>
</reference>
<gene>
    <name evidence="1" type="ORF">UFOPK1358_02072</name>
</gene>
<proteinExistence type="predicted"/>
<organism evidence="1">
    <name type="scientific">freshwater metagenome</name>
    <dbReference type="NCBI Taxonomy" id="449393"/>
    <lineage>
        <taxon>unclassified sequences</taxon>
        <taxon>metagenomes</taxon>
        <taxon>ecological metagenomes</taxon>
    </lineage>
</organism>
<dbReference type="EMBL" id="CAEZSF010000313">
    <property type="protein sequence ID" value="CAB4558450.1"/>
    <property type="molecule type" value="Genomic_DNA"/>
</dbReference>
<name>A0A6J6D3K2_9ZZZZ</name>
<sequence>MVGVLVGAVGDVVLCRGAVVGSLGDSGVNAVPKGAVVGGSAGHALLAQGSEVLA</sequence>
<evidence type="ECO:0000313" key="1">
    <source>
        <dbReference type="EMBL" id="CAB4558450.1"/>
    </source>
</evidence>
<protein>
    <submittedName>
        <fullName evidence="1">Unannotated protein</fullName>
    </submittedName>
</protein>
<dbReference type="AlphaFoldDB" id="A0A6J6D3K2"/>